<name>E0XQR9_9GAMM</name>
<dbReference type="SUPFAM" id="SSF53335">
    <property type="entry name" value="S-adenosyl-L-methionine-dependent methyltransferases"/>
    <property type="match status" value="1"/>
</dbReference>
<comment type="similarity">
    <text evidence="2 8">Belongs to the methyltransferase superfamily. RsmD family.</text>
</comment>
<comment type="function">
    <text evidence="1 8">Specifically methylates the guanine in position 966 of 16S rRNA in the assembled 30S particle.</text>
</comment>
<evidence type="ECO:0000256" key="2">
    <source>
        <dbReference type="ARBA" id="ARBA00005269"/>
    </source>
</evidence>
<keyword evidence="8" id="KW-0698">rRNA processing</keyword>
<dbReference type="PANTHER" id="PTHR43542">
    <property type="entry name" value="METHYLTRANSFERASE"/>
    <property type="match status" value="1"/>
</dbReference>
<dbReference type="GO" id="GO:0052913">
    <property type="term" value="F:16S rRNA (guanine(966)-N(2))-methyltransferase activity"/>
    <property type="evidence" value="ECO:0007669"/>
    <property type="project" value="UniProtKB-EC"/>
</dbReference>
<keyword evidence="5 8" id="KW-0489">Methyltransferase</keyword>
<dbReference type="Gene3D" id="3.40.50.150">
    <property type="entry name" value="Vaccinia Virus protein VP39"/>
    <property type="match status" value="1"/>
</dbReference>
<dbReference type="PROSITE" id="PS00092">
    <property type="entry name" value="N6_MTASE"/>
    <property type="match status" value="1"/>
</dbReference>
<dbReference type="InterPro" id="IPR004398">
    <property type="entry name" value="RNA_MeTrfase_RsmD"/>
</dbReference>
<evidence type="ECO:0000256" key="5">
    <source>
        <dbReference type="ARBA" id="ARBA00022603"/>
    </source>
</evidence>
<dbReference type="InterPro" id="IPR002052">
    <property type="entry name" value="DNA_methylase_N6_adenine_CS"/>
</dbReference>
<dbReference type="NCBIfam" id="TIGR00095">
    <property type="entry name" value="16S rRNA (guanine(966)-N(2))-methyltransferase RsmD"/>
    <property type="match status" value="1"/>
</dbReference>
<evidence type="ECO:0000256" key="7">
    <source>
        <dbReference type="ARBA" id="ARBA00048326"/>
    </source>
</evidence>
<dbReference type="PIRSF" id="PIRSF004553">
    <property type="entry name" value="CHP00095"/>
    <property type="match status" value="1"/>
</dbReference>
<evidence type="ECO:0000313" key="9">
    <source>
        <dbReference type="EMBL" id="ADI16760.1"/>
    </source>
</evidence>
<dbReference type="Pfam" id="PF03602">
    <property type="entry name" value="Cons_hypoth95"/>
    <property type="match status" value="1"/>
</dbReference>
<keyword evidence="8" id="KW-0949">S-adenosyl-L-methionine</keyword>
<dbReference type="EC" id="2.1.1.171" evidence="3 8"/>
<dbReference type="GO" id="GO:0003676">
    <property type="term" value="F:nucleic acid binding"/>
    <property type="evidence" value="ECO:0007669"/>
    <property type="project" value="InterPro"/>
</dbReference>
<dbReference type="AlphaFoldDB" id="E0XQR9"/>
<sequence>MSSIKIISGSLGGRTIKTTQNRNLKPTPARVREQIFSWVRPIKENSVCLDLFAGSGSLGIEAFSNGAKKVVFIEQNQELYNILYRNCQNLKILSEVKLHKQSAENYIRRTKDAIFDLIFLDPPFNKNYINLLLPKIISDFSKTGTLIYIEESNFNFSDYDRELKLLKETSSGNSFGRLFEVRQ</sequence>
<evidence type="ECO:0000256" key="6">
    <source>
        <dbReference type="ARBA" id="ARBA00022679"/>
    </source>
</evidence>
<dbReference type="EMBL" id="GU474846">
    <property type="protein sequence ID" value="ADI16760.1"/>
    <property type="molecule type" value="Genomic_DNA"/>
</dbReference>
<protein>
    <recommendedName>
        <fullName evidence="4 8">Ribosomal RNA small subunit methyltransferase D</fullName>
        <ecNumber evidence="3 8">2.1.1.171</ecNumber>
    </recommendedName>
</protein>
<keyword evidence="6 8" id="KW-0808">Transferase</keyword>
<dbReference type="InterPro" id="IPR029063">
    <property type="entry name" value="SAM-dependent_MTases_sf"/>
</dbReference>
<organism evidence="9">
    <name type="scientific">uncultured gamma proteobacterium HF0010_11B23</name>
    <dbReference type="NCBI Taxonomy" id="710979"/>
    <lineage>
        <taxon>Bacteria</taxon>
        <taxon>Pseudomonadati</taxon>
        <taxon>Pseudomonadota</taxon>
        <taxon>Gammaproteobacteria</taxon>
        <taxon>environmental samples</taxon>
    </lineage>
</organism>
<dbReference type="PANTHER" id="PTHR43542:SF1">
    <property type="entry name" value="METHYLTRANSFERASE"/>
    <property type="match status" value="1"/>
</dbReference>
<accession>E0XQR9</accession>
<proteinExistence type="inferred from homology"/>
<evidence type="ECO:0000256" key="3">
    <source>
        <dbReference type="ARBA" id="ARBA00012141"/>
    </source>
</evidence>
<reference evidence="9" key="1">
    <citation type="journal article" date="2011" name="Environ. Microbiol.">
        <title>Time-series analyses of Monterey Bay coastal microbial picoplankton using a 'genome proxy' microarray.</title>
        <authorList>
            <person name="Rich V.I."/>
            <person name="Pham V.D."/>
            <person name="Eppley J."/>
            <person name="Shi Y."/>
            <person name="DeLong E.F."/>
        </authorList>
    </citation>
    <scope>NUCLEOTIDE SEQUENCE</scope>
</reference>
<comment type="catalytic activity">
    <reaction evidence="7 8">
        <text>guanosine(966) in 16S rRNA + S-adenosyl-L-methionine = N(2)-methylguanosine(966) in 16S rRNA + S-adenosyl-L-homocysteine + H(+)</text>
        <dbReference type="Rhea" id="RHEA:23548"/>
        <dbReference type="Rhea" id="RHEA-COMP:10211"/>
        <dbReference type="Rhea" id="RHEA-COMP:10212"/>
        <dbReference type="ChEBI" id="CHEBI:15378"/>
        <dbReference type="ChEBI" id="CHEBI:57856"/>
        <dbReference type="ChEBI" id="CHEBI:59789"/>
        <dbReference type="ChEBI" id="CHEBI:74269"/>
        <dbReference type="ChEBI" id="CHEBI:74481"/>
        <dbReference type="EC" id="2.1.1.171"/>
    </reaction>
</comment>
<evidence type="ECO:0000256" key="1">
    <source>
        <dbReference type="ARBA" id="ARBA00002649"/>
    </source>
</evidence>
<evidence type="ECO:0000256" key="8">
    <source>
        <dbReference type="PIRNR" id="PIRNR004553"/>
    </source>
</evidence>
<dbReference type="CDD" id="cd02440">
    <property type="entry name" value="AdoMet_MTases"/>
    <property type="match status" value="1"/>
</dbReference>
<evidence type="ECO:0000256" key="4">
    <source>
        <dbReference type="ARBA" id="ARBA00013682"/>
    </source>
</evidence>